<dbReference type="AlphaFoldDB" id="G0IXI5"/>
<accession>G0IXI5</accession>
<dbReference type="STRING" id="880070.Cycma_3454"/>
<dbReference type="eggNOG" id="COG4783">
    <property type="taxonomic scope" value="Bacteria"/>
</dbReference>
<dbReference type="Gene3D" id="1.25.40.10">
    <property type="entry name" value="Tetratricopeptide repeat domain"/>
    <property type="match status" value="1"/>
</dbReference>
<reference evidence="2" key="1">
    <citation type="submission" date="2011-07" db="EMBL/GenBank/DDBJ databases">
        <title>The complete genome of Cyclobacterium marinum DSM 745.</title>
        <authorList>
            <person name="Lucas S."/>
            <person name="Han J."/>
            <person name="Lapidus A."/>
            <person name="Bruce D."/>
            <person name="Goodwin L."/>
            <person name="Pitluck S."/>
            <person name="Peters L."/>
            <person name="Kyrpides N."/>
            <person name="Mavromatis K."/>
            <person name="Ivanova N."/>
            <person name="Ovchinnikova G."/>
            <person name="Chertkov O."/>
            <person name="Detter J.C."/>
            <person name="Tapia R."/>
            <person name="Han C."/>
            <person name="Land M."/>
            <person name="Hauser L."/>
            <person name="Markowitz V."/>
            <person name="Cheng J.-F."/>
            <person name="Hugenholtz P."/>
            <person name="Woyke T."/>
            <person name="Wu D."/>
            <person name="Tindall B."/>
            <person name="Schuetze A."/>
            <person name="Brambilla E."/>
            <person name="Klenk H.-P."/>
            <person name="Eisen J.A."/>
        </authorList>
    </citation>
    <scope>NUCLEOTIDE SEQUENCE [LARGE SCALE GENOMIC DNA]</scope>
    <source>
        <strain evidence="2">ATCC 25205 / DSM 745 / LMG 13164 / NCIMB 1802</strain>
    </source>
</reference>
<evidence type="ECO:0000313" key="1">
    <source>
        <dbReference type="EMBL" id="AEL27174.1"/>
    </source>
</evidence>
<dbReference type="HOGENOM" id="CLU_525636_0_0_10"/>
<dbReference type="InterPro" id="IPR010602">
    <property type="entry name" value="DUF1186"/>
</dbReference>
<dbReference type="Pfam" id="PF06685">
    <property type="entry name" value="DUF1186"/>
    <property type="match status" value="1"/>
</dbReference>
<dbReference type="InterPro" id="IPR004027">
    <property type="entry name" value="SEC_C_motif"/>
</dbReference>
<organism evidence="1 2">
    <name type="scientific">Cyclobacterium marinum (strain ATCC 25205 / DSM 745 / LMG 13164 / NCIMB 1802)</name>
    <name type="common">Flectobacillus marinus</name>
    <dbReference type="NCBI Taxonomy" id="880070"/>
    <lineage>
        <taxon>Bacteria</taxon>
        <taxon>Pseudomonadati</taxon>
        <taxon>Bacteroidota</taxon>
        <taxon>Cytophagia</taxon>
        <taxon>Cytophagales</taxon>
        <taxon>Cyclobacteriaceae</taxon>
        <taxon>Cyclobacterium</taxon>
    </lineage>
</organism>
<dbReference type="RefSeq" id="WP_014021461.1">
    <property type="nucleotide sequence ID" value="NC_015914.1"/>
</dbReference>
<dbReference type="KEGG" id="cmr:Cycma_3454"/>
<protein>
    <submittedName>
        <fullName evidence="1">SEC-C motif domain protein</fullName>
    </submittedName>
</protein>
<gene>
    <name evidence="1" type="ordered locus">Cycma_3454</name>
</gene>
<dbReference type="Pfam" id="PF02810">
    <property type="entry name" value="SEC-C"/>
    <property type="match status" value="1"/>
</dbReference>
<proteinExistence type="predicted"/>
<name>G0IXI5_CYCMS</name>
<dbReference type="Proteomes" id="UP000001635">
    <property type="component" value="Chromosome"/>
</dbReference>
<sequence>MKKNKNLELSETGYTITTDPNFLNKQNHITSELSKKIGLFHKLALEGKRSSIQKFKEAIAKYPDNPQLKNYLSVLYLQLGETEKMFEVNRSIVEEHPDYLFGKLNLANEYYSKKEYQKMLEILGPKLEIKALYPHRDVFHLNEVISFHKCAVLYLCAIGHVEQAEIRYEIMEALDPDSNETEMALKELYYAQIKAGSERYQEERKNKIFVNKKSQPVSENSNPPCFSHQEIEWLYTNGLFIGEDKINKILALPRETLIADLELILQDSINRFAHFNKLVSDQGWEEEKMNFVIHSFFLLGELKSEESLEAIFNALSQSSEYLELYIGDFLTTDIWEPIYKIVATNLKACKQFMFQPGIDDYARSNICDIVQQLALHHPEKREEALQWFAEIIQFFLNSKPEDNVISSDVVGLLICNIIDIEGVELLPEVEKLFEQGIVSIGICGSWENVSEDLINPIQHDCKLEILPIVQRYAEVTSTWAVYNEDENILDYINYDELFEPQIMPVRSEPKIGRNDPCPCGSGKKYKKCCMNN</sequence>
<dbReference type="eggNOG" id="COG3012">
    <property type="taxonomic scope" value="Bacteria"/>
</dbReference>
<dbReference type="InterPro" id="IPR011990">
    <property type="entry name" value="TPR-like_helical_dom_sf"/>
</dbReference>
<dbReference type="SUPFAM" id="SSF103642">
    <property type="entry name" value="Sec-C motif"/>
    <property type="match status" value="1"/>
</dbReference>
<dbReference type="SUPFAM" id="SSF48452">
    <property type="entry name" value="TPR-like"/>
    <property type="match status" value="1"/>
</dbReference>
<dbReference type="EMBL" id="CP002955">
    <property type="protein sequence ID" value="AEL27174.1"/>
    <property type="molecule type" value="Genomic_DNA"/>
</dbReference>
<evidence type="ECO:0000313" key="2">
    <source>
        <dbReference type="Proteomes" id="UP000001635"/>
    </source>
</evidence>
<dbReference type="Gene3D" id="3.10.450.50">
    <property type="match status" value="1"/>
</dbReference>
<keyword evidence="2" id="KW-1185">Reference proteome</keyword>